<dbReference type="SUPFAM" id="SSF50974">
    <property type="entry name" value="Nitrous oxide reductase, N-terminal domain"/>
    <property type="match status" value="1"/>
</dbReference>
<evidence type="ECO:0000256" key="1">
    <source>
        <dbReference type="SAM" id="SignalP"/>
    </source>
</evidence>
<name>A0A1H6Z4P2_9BACT</name>
<keyword evidence="3" id="KW-1185">Reference proteome</keyword>
<gene>
    <name evidence="2" type="ORF">SAMN05192553_104219</name>
</gene>
<feature type="chain" id="PRO_5011542161" evidence="1">
    <location>
        <begin position="21"/>
        <end position="348"/>
    </location>
</feature>
<reference evidence="3" key="1">
    <citation type="submission" date="2016-10" db="EMBL/GenBank/DDBJ databases">
        <authorList>
            <person name="Varghese N."/>
            <person name="Submissions S."/>
        </authorList>
    </citation>
    <scope>NUCLEOTIDE SEQUENCE [LARGE SCALE GENOMIC DNA]</scope>
    <source>
        <strain evidence="3">IBRC-M 10761</strain>
    </source>
</reference>
<accession>A0A1H6Z4P2</accession>
<feature type="signal peptide" evidence="1">
    <location>
        <begin position="1"/>
        <end position="20"/>
    </location>
</feature>
<dbReference type="InterPro" id="IPR011044">
    <property type="entry name" value="Quino_amine_DH_bsu"/>
</dbReference>
<sequence>MKKVKLAFQILIFTLLVSCATEPVEMPRGAYEEGVLVINEGAFGANDGEIFHYETESGEMESSIFEKANARPFAGLIQNMRSFGANRYLVANTGKVEIVRSDDFVSVGAVNGGLINSRSLLATDGKLFISDWGAYDENWNNPESFIAVVNGQEGGSVSKKIAISSRPEGMTFLGDRILVACQQEQLISVINPENDTVEKTVSVSGTPFYFFNYANRTYLYANDAENVYAHRLDPVTFEVEETQTFGVVNSIYNGNFALTGSGELVVISNHADEDVVVKLSLGTGTVSEARFYSGKNFYGLGYDEATQTLFIGEHAGWQGNGSVLRINSAGALIDQLPAGRGPSGFYFP</sequence>
<organism evidence="2 3">
    <name type="scientific">Cyclobacterium xiamenense</name>
    <dbReference type="NCBI Taxonomy" id="1297121"/>
    <lineage>
        <taxon>Bacteria</taxon>
        <taxon>Pseudomonadati</taxon>
        <taxon>Bacteroidota</taxon>
        <taxon>Cytophagia</taxon>
        <taxon>Cytophagales</taxon>
        <taxon>Cyclobacteriaceae</taxon>
        <taxon>Cyclobacterium</taxon>
    </lineage>
</organism>
<proteinExistence type="predicted"/>
<evidence type="ECO:0000313" key="2">
    <source>
        <dbReference type="EMBL" id="SEJ48401.1"/>
    </source>
</evidence>
<dbReference type="Pfam" id="PF16819">
    <property type="entry name" value="DUF5074"/>
    <property type="match status" value="1"/>
</dbReference>
<evidence type="ECO:0000313" key="3">
    <source>
        <dbReference type="Proteomes" id="UP000199403"/>
    </source>
</evidence>
<dbReference type="Proteomes" id="UP000199403">
    <property type="component" value="Unassembled WGS sequence"/>
</dbReference>
<dbReference type="Gene3D" id="2.130.10.10">
    <property type="entry name" value="YVTN repeat-like/Quinoprotein amine dehydrogenase"/>
    <property type="match status" value="1"/>
</dbReference>
<dbReference type="InterPro" id="IPR011045">
    <property type="entry name" value="N2O_reductase_N"/>
</dbReference>
<dbReference type="InterPro" id="IPR031815">
    <property type="entry name" value="DUF5074"/>
</dbReference>
<dbReference type="SUPFAM" id="SSF50969">
    <property type="entry name" value="YVTN repeat-like/Quinoprotein amine dehydrogenase"/>
    <property type="match status" value="1"/>
</dbReference>
<dbReference type="OrthoDB" id="9773938at2"/>
<dbReference type="RefSeq" id="WP_092175458.1">
    <property type="nucleotide sequence ID" value="NZ_FNZH01000004.1"/>
</dbReference>
<keyword evidence="1" id="KW-0732">Signal</keyword>
<dbReference type="AlphaFoldDB" id="A0A1H6Z4P2"/>
<dbReference type="InterPro" id="IPR015943">
    <property type="entry name" value="WD40/YVTN_repeat-like_dom_sf"/>
</dbReference>
<dbReference type="EMBL" id="FNZH01000004">
    <property type="protein sequence ID" value="SEJ48401.1"/>
    <property type="molecule type" value="Genomic_DNA"/>
</dbReference>
<protein>
    <submittedName>
        <fullName evidence="2">Uncharacterized protein</fullName>
    </submittedName>
</protein>
<dbReference type="PROSITE" id="PS51257">
    <property type="entry name" value="PROKAR_LIPOPROTEIN"/>
    <property type="match status" value="1"/>
</dbReference>
<dbReference type="STRING" id="1416801.SAMN05192553_104219"/>